<dbReference type="GO" id="GO:0035556">
    <property type="term" value="P:intracellular signal transduction"/>
    <property type="evidence" value="ECO:0007669"/>
    <property type="project" value="TreeGrafter"/>
</dbReference>
<dbReference type="SUPFAM" id="SSF56112">
    <property type="entry name" value="Protein kinase-like (PK-like)"/>
    <property type="match status" value="1"/>
</dbReference>
<evidence type="ECO:0000256" key="1">
    <source>
        <dbReference type="ARBA" id="ARBA00022741"/>
    </source>
</evidence>
<evidence type="ECO:0000313" key="6">
    <source>
        <dbReference type="Proteomes" id="UP000179807"/>
    </source>
</evidence>
<dbReference type="InterPro" id="IPR008271">
    <property type="entry name" value="Ser/Thr_kinase_AS"/>
</dbReference>
<name>A0A1J4KC37_9EUKA</name>
<dbReference type="InterPro" id="IPR000719">
    <property type="entry name" value="Prot_kinase_dom"/>
</dbReference>
<dbReference type="VEuPathDB" id="TrichDB:TRFO_24738"/>
<feature type="compositionally biased region" description="Polar residues" evidence="3">
    <location>
        <begin position="369"/>
        <end position="381"/>
    </location>
</feature>
<keyword evidence="5" id="KW-0418">Kinase</keyword>
<comment type="caution">
    <text evidence="5">The sequence shown here is derived from an EMBL/GenBank/DDBJ whole genome shotgun (WGS) entry which is preliminary data.</text>
</comment>
<dbReference type="FunFam" id="1.10.510.10:FF:001339">
    <property type="entry name" value="CAMK family protein kinase"/>
    <property type="match status" value="1"/>
</dbReference>
<dbReference type="AlphaFoldDB" id="A0A1J4KC37"/>
<dbReference type="PROSITE" id="PS50011">
    <property type="entry name" value="PROTEIN_KINASE_DOM"/>
    <property type="match status" value="1"/>
</dbReference>
<dbReference type="Gene3D" id="1.10.510.10">
    <property type="entry name" value="Transferase(Phosphotransferase) domain 1"/>
    <property type="match status" value="1"/>
</dbReference>
<dbReference type="EMBL" id="MLAK01000707">
    <property type="protein sequence ID" value="OHT07021.1"/>
    <property type="molecule type" value="Genomic_DNA"/>
</dbReference>
<gene>
    <name evidence="5" type="ORF">TRFO_24738</name>
</gene>
<evidence type="ECO:0000313" key="5">
    <source>
        <dbReference type="EMBL" id="OHT07021.1"/>
    </source>
</evidence>
<keyword evidence="5" id="KW-0808">Transferase</keyword>
<evidence type="ECO:0000256" key="3">
    <source>
        <dbReference type="SAM" id="MobiDB-lite"/>
    </source>
</evidence>
<proteinExistence type="predicted"/>
<protein>
    <submittedName>
        <fullName evidence="5">CAMK family protein kinase</fullName>
    </submittedName>
</protein>
<feature type="domain" description="Protein kinase" evidence="4">
    <location>
        <begin position="18"/>
        <end position="268"/>
    </location>
</feature>
<dbReference type="PANTHER" id="PTHR24346">
    <property type="entry name" value="MAP/MICROTUBULE AFFINITY-REGULATING KINASE"/>
    <property type="match status" value="1"/>
</dbReference>
<feature type="compositionally biased region" description="Pro residues" evidence="3">
    <location>
        <begin position="352"/>
        <end position="365"/>
    </location>
</feature>
<dbReference type="GO" id="GO:0005737">
    <property type="term" value="C:cytoplasm"/>
    <property type="evidence" value="ECO:0007669"/>
    <property type="project" value="TreeGrafter"/>
</dbReference>
<evidence type="ECO:0000256" key="2">
    <source>
        <dbReference type="ARBA" id="ARBA00022840"/>
    </source>
</evidence>
<keyword evidence="6" id="KW-1185">Reference proteome</keyword>
<organism evidence="5 6">
    <name type="scientific">Tritrichomonas foetus</name>
    <dbReference type="NCBI Taxonomy" id="1144522"/>
    <lineage>
        <taxon>Eukaryota</taxon>
        <taxon>Metamonada</taxon>
        <taxon>Parabasalia</taxon>
        <taxon>Tritrichomonadida</taxon>
        <taxon>Tritrichomonadidae</taxon>
        <taxon>Tritrichomonas</taxon>
    </lineage>
</organism>
<sequence>MEEEITLKNIQGKIIDDFEILEQFSHGGFSQVHFARHIPTNTYCAAKVIDLMEQSMSSFNGIMREISVFMQVEHPNISTFFRLSYHEPLLIFFMEYSSKGTLLSYVNKNKGLEEPEARRIFLQLYSVLRHLHAYHFLVHRDLKLENVLLDKNNNIKLIDFGLSTTYYNNLLRTFVGTPGYQPPEIIAGGEYGEKCDVWSLGILLHTMLTGSLPFTIQSASMKALLQEAADYTPPVGISPQLNSLLKMMLQGIPDKRPTLLQLQSHPWLHGIPPISSNFAPKPIKFYKINDTNDILRFKRSLTKFDPKIIEKCESVYKINPDELQNKLNAGEICKETTIYWILTNPLTERPHLAPPPPPVLPPLPPLNSAKRSGSSKKGQMKLSATLNLNSSGRKLASSRMSVPIPRLNHLNISKGYRNSLGLRQIQMKSSRV</sequence>
<reference evidence="5" key="1">
    <citation type="submission" date="2016-10" db="EMBL/GenBank/DDBJ databases">
        <authorList>
            <person name="Benchimol M."/>
            <person name="Almeida L.G."/>
            <person name="Vasconcelos A.T."/>
            <person name="Perreira-Neves A."/>
            <person name="Rosa I.A."/>
            <person name="Tasca T."/>
            <person name="Bogo M.R."/>
            <person name="de Souza W."/>
        </authorList>
    </citation>
    <scope>NUCLEOTIDE SEQUENCE [LARGE SCALE GENOMIC DNA]</scope>
    <source>
        <strain evidence="5">K</strain>
    </source>
</reference>
<evidence type="ECO:0000259" key="4">
    <source>
        <dbReference type="PROSITE" id="PS50011"/>
    </source>
</evidence>
<dbReference type="GeneID" id="94838628"/>
<accession>A0A1J4KC37</accession>
<feature type="region of interest" description="Disordered" evidence="3">
    <location>
        <begin position="351"/>
        <end position="381"/>
    </location>
</feature>
<dbReference type="Pfam" id="PF00069">
    <property type="entry name" value="Pkinase"/>
    <property type="match status" value="1"/>
</dbReference>
<dbReference type="InterPro" id="IPR011009">
    <property type="entry name" value="Kinase-like_dom_sf"/>
</dbReference>
<dbReference type="RefSeq" id="XP_068360157.1">
    <property type="nucleotide sequence ID" value="XM_068503924.1"/>
</dbReference>
<dbReference type="GO" id="GO:0004674">
    <property type="term" value="F:protein serine/threonine kinase activity"/>
    <property type="evidence" value="ECO:0007669"/>
    <property type="project" value="TreeGrafter"/>
</dbReference>
<dbReference type="GO" id="GO:0005524">
    <property type="term" value="F:ATP binding"/>
    <property type="evidence" value="ECO:0007669"/>
    <property type="project" value="UniProtKB-KW"/>
</dbReference>
<dbReference type="OrthoDB" id="6513151at2759"/>
<keyword evidence="2" id="KW-0067">ATP-binding</keyword>
<dbReference type="Proteomes" id="UP000179807">
    <property type="component" value="Unassembled WGS sequence"/>
</dbReference>
<keyword evidence="1" id="KW-0547">Nucleotide-binding</keyword>
<dbReference type="PROSITE" id="PS00108">
    <property type="entry name" value="PROTEIN_KINASE_ST"/>
    <property type="match status" value="1"/>
</dbReference>
<dbReference type="PANTHER" id="PTHR24346:SF30">
    <property type="entry name" value="MATERNAL EMBRYONIC LEUCINE ZIPPER KINASE"/>
    <property type="match status" value="1"/>
</dbReference>
<dbReference type="SMART" id="SM00220">
    <property type="entry name" value="S_TKc"/>
    <property type="match status" value="1"/>
</dbReference>